<dbReference type="AlphaFoldDB" id="A0A2A2KYA6"/>
<reference evidence="2 3" key="1">
    <citation type="journal article" date="2017" name="Curr. Biol.">
        <title>Genome architecture and evolution of a unichromosomal asexual nematode.</title>
        <authorList>
            <person name="Fradin H."/>
            <person name="Zegar C."/>
            <person name="Gutwein M."/>
            <person name="Lucas J."/>
            <person name="Kovtun M."/>
            <person name="Corcoran D."/>
            <person name="Baugh L.R."/>
            <person name="Kiontke K."/>
            <person name="Gunsalus K."/>
            <person name="Fitch D.H."/>
            <person name="Piano F."/>
        </authorList>
    </citation>
    <scope>NUCLEOTIDE SEQUENCE [LARGE SCALE GENOMIC DNA]</scope>
    <source>
        <strain evidence="2">PF1309</strain>
    </source>
</reference>
<dbReference type="GO" id="GO:0070072">
    <property type="term" value="P:vacuolar proton-transporting V-type ATPase complex assembly"/>
    <property type="evidence" value="ECO:0007669"/>
    <property type="project" value="InterPro"/>
</dbReference>
<organism evidence="2 3">
    <name type="scientific">Diploscapter pachys</name>
    <dbReference type="NCBI Taxonomy" id="2018661"/>
    <lineage>
        <taxon>Eukaryota</taxon>
        <taxon>Metazoa</taxon>
        <taxon>Ecdysozoa</taxon>
        <taxon>Nematoda</taxon>
        <taxon>Chromadorea</taxon>
        <taxon>Rhabditida</taxon>
        <taxon>Rhabditina</taxon>
        <taxon>Rhabditomorpha</taxon>
        <taxon>Rhabditoidea</taxon>
        <taxon>Rhabditidae</taxon>
        <taxon>Diploscapter</taxon>
    </lineage>
</organism>
<proteinExistence type="predicted"/>
<dbReference type="Proteomes" id="UP000218231">
    <property type="component" value="Unassembled WGS sequence"/>
</dbReference>
<dbReference type="PANTHER" id="PTHR31996">
    <property type="entry name" value="COILED-COIL DOMAIN-CONTAINING PROTEIN 115"/>
    <property type="match status" value="1"/>
</dbReference>
<evidence type="ECO:0000256" key="1">
    <source>
        <dbReference type="ARBA" id="ARBA00093634"/>
    </source>
</evidence>
<sequence length="145" mass="16486">MEASNELAFRRLELINEYVKLFKQLEAYLTSSRFGISKAKHLNGYTSVALPNEDSDEMASSIKVQTTKNKVELISDKDSEEDDAKTKPQFRPFGILEPSCAKQARKDIKRSIEIACDLATIQLELFKVEHDLVDSMKKLNVDEKS</sequence>
<dbReference type="PANTHER" id="PTHR31996:SF2">
    <property type="entry name" value="COILED-COIL DOMAIN-CONTAINING PROTEIN 115"/>
    <property type="match status" value="1"/>
</dbReference>
<accession>A0A2A2KYA6</accession>
<dbReference type="EMBL" id="LIAE01007516">
    <property type="protein sequence ID" value="PAV78803.1"/>
    <property type="molecule type" value="Genomic_DNA"/>
</dbReference>
<keyword evidence="3" id="KW-1185">Reference proteome</keyword>
<dbReference type="GO" id="GO:0051082">
    <property type="term" value="F:unfolded protein binding"/>
    <property type="evidence" value="ECO:0007669"/>
    <property type="project" value="TreeGrafter"/>
</dbReference>
<dbReference type="OrthoDB" id="5826082at2759"/>
<protein>
    <recommendedName>
        <fullName evidence="1">Vacuolar ATPase assembly protein VMA22</fullName>
    </recommendedName>
</protein>
<evidence type="ECO:0000313" key="3">
    <source>
        <dbReference type="Proteomes" id="UP000218231"/>
    </source>
</evidence>
<gene>
    <name evidence="2" type="ORF">WR25_00496</name>
</gene>
<dbReference type="InterPro" id="IPR040357">
    <property type="entry name" value="Vma22/CCDC115"/>
</dbReference>
<dbReference type="STRING" id="2018661.A0A2A2KYA6"/>
<evidence type="ECO:0000313" key="2">
    <source>
        <dbReference type="EMBL" id="PAV78803.1"/>
    </source>
</evidence>
<comment type="caution">
    <text evidence="2">The sequence shown here is derived from an EMBL/GenBank/DDBJ whole genome shotgun (WGS) entry which is preliminary data.</text>
</comment>
<name>A0A2A2KYA6_9BILA</name>